<dbReference type="FunCoup" id="A0A4R2PN79">
    <property type="interactions" value="157"/>
</dbReference>
<dbReference type="SUPFAM" id="SSF52540">
    <property type="entry name" value="P-loop containing nucleoside triphosphate hydrolases"/>
    <property type="match status" value="1"/>
</dbReference>
<dbReference type="InterPro" id="IPR053931">
    <property type="entry name" value="RapZ_C"/>
</dbReference>
<evidence type="ECO:0000259" key="6">
    <source>
        <dbReference type="Pfam" id="PF22740"/>
    </source>
</evidence>
<dbReference type="InParanoid" id="A0A4R2PN79"/>
<dbReference type="Proteomes" id="UP000295399">
    <property type="component" value="Unassembled WGS sequence"/>
</dbReference>
<proteinExistence type="inferred from homology"/>
<keyword evidence="2 4" id="KW-0067">ATP-binding</keyword>
<dbReference type="NCBIfam" id="NF003828">
    <property type="entry name" value="PRK05416.1"/>
    <property type="match status" value="1"/>
</dbReference>
<evidence type="ECO:0000259" key="5">
    <source>
        <dbReference type="Pfam" id="PF03668"/>
    </source>
</evidence>
<keyword evidence="1 4" id="KW-0547">Nucleotide-binding</keyword>
<evidence type="ECO:0000256" key="2">
    <source>
        <dbReference type="ARBA" id="ARBA00022840"/>
    </source>
</evidence>
<evidence type="ECO:0000313" key="8">
    <source>
        <dbReference type="Proteomes" id="UP000295399"/>
    </source>
</evidence>
<evidence type="ECO:0000256" key="1">
    <source>
        <dbReference type="ARBA" id="ARBA00022741"/>
    </source>
</evidence>
<feature type="binding site" evidence="4">
    <location>
        <begin position="19"/>
        <end position="26"/>
    </location>
    <ligand>
        <name>ATP</name>
        <dbReference type="ChEBI" id="CHEBI:30616"/>
    </ligand>
</feature>
<feature type="binding site" evidence="4">
    <location>
        <begin position="72"/>
        <end position="75"/>
    </location>
    <ligand>
        <name>GTP</name>
        <dbReference type="ChEBI" id="CHEBI:37565"/>
    </ligand>
</feature>
<dbReference type="GO" id="GO:0005525">
    <property type="term" value="F:GTP binding"/>
    <property type="evidence" value="ECO:0007669"/>
    <property type="project" value="UniProtKB-UniRule"/>
</dbReference>
<evidence type="ECO:0000256" key="4">
    <source>
        <dbReference type="HAMAP-Rule" id="MF_00636"/>
    </source>
</evidence>
<keyword evidence="3 4" id="KW-0342">GTP-binding</keyword>
<evidence type="ECO:0000313" key="7">
    <source>
        <dbReference type="EMBL" id="TCP36384.1"/>
    </source>
</evidence>
<dbReference type="PIRSF" id="PIRSF005052">
    <property type="entry name" value="P-loopkin"/>
    <property type="match status" value="1"/>
</dbReference>
<feature type="domain" description="RapZ-like N-terminal" evidence="5">
    <location>
        <begin position="14"/>
        <end position="169"/>
    </location>
</feature>
<dbReference type="InterPro" id="IPR005337">
    <property type="entry name" value="RapZ-like"/>
</dbReference>
<dbReference type="EMBL" id="SLXO01000003">
    <property type="protein sequence ID" value="TCP36384.1"/>
    <property type="molecule type" value="Genomic_DNA"/>
</dbReference>
<dbReference type="HAMAP" id="MF_00636">
    <property type="entry name" value="RapZ_like"/>
    <property type="match status" value="1"/>
</dbReference>
<dbReference type="GO" id="GO:0005524">
    <property type="term" value="F:ATP binding"/>
    <property type="evidence" value="ECO:0007669"/>
    <property type="project" value="UniProtKB-UniRule"/>
</dbReference>
<feature type="domain" description="RapZ C-terminal" evidence="6">
    <location>
        <begin position="178"/>
        <end position="296"/>
    </location>
</feature>
<keyword evidence="8" id="KW-1185">Reference proteome</keyword>
<dbReference type="Pfam" id="PF22740">
    <property type="entry name" value="PapZ_C"/>
    <property type="match status" value="1"/>
</dbReference>
<reference evidence="7 8" key="1">
    <citation type="submission" date="2019-03" db="EMBL/GenBank/DDBJ databases">
        <title>Genomic Encyclopedia of Type Strains, Phase IV (KMG-IV): sequencing the most valuable type-strain genomes for metagenomic binning, comparative biology and taxonomic classification.</title>
        <authorList>
            <person name="Goeker M."/>
        </authorList>
    </citation>
    <scope>NUCLEOTIDE SEQUENCE [LARGE SCALE GENOMIC DNA]</scope>
    <source>
        <strain evidence="7 8">DSM 2132</strain>
    </source>
</reference>
<protein>
    <submittedName>
        <fullName evidence="7">UPF0042 nucleotide-binding protein</fullName>
    </submittedName>
</protein>
<sequence length="310" mass="34416">MTETDLPSRPPVPVVLVTGLSGAGKSTGLKALEDLGYDVVDNLSIALVPSLIDLARTDAEAGAPQPMAVGLDSRTRDFSTERVAAQIDVLRARDDVDLSVVFFDCDDATLARRYSETRRPHPMAHDRPIRDGVQRERTMLAPIRAVADLVLDTTDQTSRATRQRMELMFKPAPGPGLMVMVMSFAFKRGVPRDADLVFDVRFLRNPHYDDRLRERTGLEDEVAAYVQADRHYRPFMDKLTDLVSFLLPQYMAEGKHYLTLAIGCTGGQHRSVAISEALARDLRQAGHAVQIMHRELVDAGRERVSAPAQP</sequence>
<dbReference type="Gene3D" id="3.40.50.300">
    <property type="entry name" value="P-loop containing nucleotide triphosphate hydrolases"/>
    <property type="match status" value="1"/>
</dbReference>
<dbReference type="InterPro" id="IPR053930">
    <property type="entry name" value="RapZ-like_N"/>
</dbReference>
<dbReference type="AlphaFoldDB" id="A0A4R2PN79"/>
<dbReference type="OrthoDB" id="9784461at2"/>
<dbReference type="InterPro" id="IPR027417">
    <property type="entry name" value="P-loop_NTPase"/>
</dbReference>
<dbReference type="Pfam" id="PF03668">
    <property type="entry name" value="RapZ-like_N"/>
    <property type="match status" value="1"/>
</dbReference>
<name>A0A4R2PN79_RHOSA</name>
<gene>
    <name evidence="7" type="ORF">EV659_103275</name>
</gene>
<dbReference type="PANTHER" id="PTHR30448">
    <property type="entry name" value="RNASE ADAPTER PROTEIN RAPZ"/>
    <property type="match status" value="1"/>
</dbReference>
<evidence type="ECO:0000256" key="3">
    <source>
        <dbReference type="ARBA" id="ARBA00023134"/>
    </source>
</evidence>
<comment type="caution">
    <text evidence="7">The sequence shown here is derived from an EMBL/GenBank/DDBJ whole genome shotgun (WGS) entry which is preliminary data.</text>
</comment>
<accession>A0A4R2PN79</accession>
<dbReference type="PANTHER" id="PTHR30448:SF0">
    <property type="entry name" value="RNASE ADAPTER PROTEIN RAPZ"/>
    <property type="match status" value="1"/>
</dbReference>
<organism evidence="7 8">
    <name type="scientific">Rhodothalassium salexigens DSM 2132</name>
    <dbReference type="NCBI Taxonomy" id="1188247"/>
    <lineage>
        <taxon>Bacteria</taxon>
        <taxon>Pseudomonadati</taxon>
        <taxon>Pseudomonadota</taxon>
        <taxon>Alphaproteobacteria</taxon>
        <taxon>Rhodothalassiales</taxon>
        <taxon>Rhodothalassiaceae</taxon>
        <taxon>Rhodothalassium</taxon>
    </lineage>
</organism>
<dbReference type="RefSeq" id="WP_132707925.1">
    <property type="nucleotide sequence ID" value="NZ_JACIGF010000003.1"/>
</dbReference>